<feature type="domain" description="Methyltransferase" evidence="5">
    <location>
        <begin position="261"/>
        <end position="352"/>
    </location>
</feature>
<proteinExistence type="inferred from homology"/>
<dbReference type="SUPFAM" id="SSF53335">
    <property type="entry name" value="S-adenosyl-L-methionine-dependent methyltransferases"/>
    <property type="match status" value="1"/>
</dbReference>
<feature type="transmembrane region" description="Helical" evidence="4">
    <location>
        <begin position="50"/>
        <end position="81"/>
    </location>
</feature>
<dbReference type="GO" id="GO:0016780">
    <property type="term" value="F:phosphotransferase activity, for other substituted phosphate groups"/>
    <property type="evidence" value="ECO:0007669"/>
    <property type="project" value="InterPro"/>
</dbReference>
<dbReference type="EMBL" id="CP049075">
    <property type="protein sequence ID" value="QLI05981.1"/>
    <property type="molecule type" value="Genomic_DNA"/>
</dbReference>
<evidence type="ECO:0000256" key="3">
    <source>
        <dbReference type="RuleBase" id="RU003750"/>
    </source>
</evidence>
<feature type="transmembrane region" description="Helical" evidence="4">
    <location>
        <begin position="101"/>
        <end position="119"/>
    </location>
</feature>
<organism evidence="6 7">
    <name type="scientific">Candidatus Campylobacter infans</name>
    <dbReference type="NCBI Taxonomy" id="2561898"/>
    <lineage>
        <taxon>Bacteria</taxon>
        <taxon>Pseudomonadati</taxon>
        <taxon>Campylobacterota</taxon>
        <taxon>Epsilonproteobacteria</taxon>
        <taxon>Campylobacterales</taxon>
        <taxon>Campylobacteraceae</taxon>
        <taxon>Campylobacter</taxon>
    </lineage>
</organism>
<comment type="similarity">
    <text evidence="3">Belongs to the CDP-alcohol phosphatidyltransferase class-I family.</text>
</comment>
<evidence type="ECO:0000256" key="1">
    <source>
        <dbReference type="ARBA" id="ARBA00022603"/>
    </source>
</evidence>
<keyword evidence="4" id="KW-0812">Transmembrane</keyword>
<dbReference type="InterPro" id="IPR000462">
    <property type="entry name" value="CDP-OH_P_trans"/>
</dbReference>
<dbReference type="InterPro" id="IPR043130">
    <property type="entry name" value="CDP-OH_PTrfase_TM_dom"/>
</dbReference>
<dbReference type="Gene3D" id="1.20.120.1760">
    <property type="match status" value="1"/>
</dbReference>
<dbReference type="Pfam" id="PF13649">
    <property type="entry name" value="Methyltransf_25"/>
    <property type="match status" value="1"/>
</dbReference>
<dbReference type="RefSeq" id="WP_179975094.1">
    <property type="nucleotide sequence ID" value="NZ_CP049075.1"/>
</dbReference>
<name>A0A7H9CK23_9BACT</name>
<dbReference type="InterPro" id="IPR041698">
    <property type="entry name" value="Methyltransf_25"/>
</dbReference>
<dbReference type="InterPro" id="IPR029063">
    <property type="entry name" value="SAM-dependent_MTases_sf"/>
</dbReference>
<evidence type="ECO:0000256" key="4">
    <source>
        <dbReference type="SAM" id="Phobius"/>
    </source>
</evidence>
<dbReference type="CDD" id="cd02440">
    <property type="entry name" value="AdoMet_MTases"/>
    <property type="match status" value="1"/>
</dbReference>
<keyword evidence="7" id="KW-1185">Reference proteome</keyword>
<keyword evidence="2 3" id="KW-0808">Transferase</keyword>
<gene>
    <name evidence="6" type="ORF">CINF_1503</name>
</gene>
<dbReference type="AlphaFoldDB" id="A0A7H9CK23"/>
<dbReference type="Gene3D" id="3.40.50.150">
    <property type="entry name" value="Vaccinia Virus protein VP39"/>
    <property type="match status" value="1"/>
</dbReference>
<dbReference type="GO" id="GO:0032259">
    <property type="term" value="P:methylation"/>
    <property type="evidence" value="ECO:0007669"/>
    <property type="project" value="UniProtKB-KW"/>
</dbReference>
<dbReference type="Proteomes" id="UP000509414">
    <property type="component" value="Chromosome"/>
</dbReference>
<feature type="transmembrane region" description="Helical" evidence="4">
    <location>
        <begin position="170"/>
        <end position="189"/>
    </location>
</feature>
<dbReference type="PANTHER" id="PTHR43861:SF1">
    <property type="entry name" value="TRANS-ACONITATE 2-METHYLTRANSFERASE"/>
    <property type="match status" value="1"/>
</dbReference>
<keyword evidence="4" id="KW-0472">Membrane</keyword>
<evidence type="ECO:0000313" key="7">
    <source>
        <dbReference type="Proteomes" id="UP000509414"/>
    </source>
</evidence>
<dbReference type="PANTHER" id="PTHR43861">
    <property type="entry name" value="TRANS-ACONITATE 2-METHYLTRANSFERASE-RELATED"/>
    <property type="match status" value="1"/>
</dbReference>
<dbReference type="InterPro" id="IPR048254">
    <property type="entry name" value="CDP_ALCOHOL_P_TRANSF_CS"/>
</dbReference>
<sequence>MDLDEKLKKAQRLEKKSYYISEYLFRVLIIQKFILLPLAKTPITPNFITILSAIFAALSFYFIYLGHFICAGLLFLLYSLLDHIDGMLARYKNLSSKIGKLLDASVDNLTFNGIFIFLFFCDLISLQACIFALVSMNIYNCITTFYILNQLRKLKSIKRFGLKKWFLDRGFLLGIDASLLAILISTGIMLGSFELMCYVVGGIFLFDLCYRLIELYANIKGRKNDDKHYWAKFYQNNQSPFLPSLFAKFILKYAPKNAQLLELGCGNGRDSVFFYEKGMRVKAIDACKSEIEYLKANYAKNNLEFENADFCALNEISNAYDVIYSRFTLHSITKAEQESLLPFVYKALKAQGIFCVEARGLKNSLYNQGLALGDNAFIYDEHYRRFLDFEILCDELKILGFNLLFAKEDKGFAPFK</sequence>
<evidence type="ECO:0000313" key="6">
    <source>
        <dbReference type="EMBL" id="QLI05981.1"/>
    </source>
</evidence>
<feature type="transmembrane region" description="Helical" evidence="4">
    <location>
        <begin position="125"/>
        <end position="149"/>
    </location>
</feature>
<evidence type="ECO:0000256" key="2">
    <source>
        <dbReference type="ARBA" id="ARBA00022679"/>
    </source>
</evidence>
<dbReference type="GO" id="GO:0008654">
    <property type="term" value="P:phospholipid biosynthetic process"/>
    <property type="evidence" value="ECO:0007669"/>
    <property type="project" value="InterPro"/>
</dbReference>
<dbReference type="KEGG" id="cinf:CINF_1503"/>
<keyword evidence="1 6" id="KW-0489">Methyltransferase</keyword>
<accession>A0A7H9CK23</accession>
<dbReference type="Pfam" id="PF01066">
    <property type="entry name" value="CDP-OH_P_transf"/>
    <property type="match status" value="1"/>
</dbReference>
<dbReference type="PROSITE" id="PS00379">
    <property type="entry name" value="CDP_ALCOHOL_P_TRANSF"/>
    <property type="match status" value="1"/>
</dbReference>
<dbReference type="GO" id="GO:0016020">
    <property type="term" value="C:membrane"/>
    <property type="evidence" value="ECO:0007669"/>
    <property type="project" value="InterPro"/>
</dbReference>
<dbReference type="GO" id="GO:0008168">
    <property type="term" value="F:methyltransferase activity"/>
    <property type="evidence" value="ECO:0007669"/>
    <property type="project" value="UniProtKB-KW"/>
</dbReference>
<evidence type="ECO:0000259" key="5">
    <source>
        <dbReference type="Pfam" id="PF13649"/>
    </source>
</evidence>
<protein>
    <submittedName>
        <fullName evidence="6">SAM-dependent methyltransferase</fullName>
    </submittedName>
</protein>
<keyword evidence="4" id="KW-1133">Transmembrane helix</keyword>
<reference evidence="6 7" key="1">
    <citation type="submission" date="2020-02" db="EMBL/GenBank/DDBJ databases">
        <title>Complete genome sequence of the novel Campylobacter species Candidatus Campylobacter infans.</title>
        <authorList>
            <person name="Duim B."/>
            <person name="Zomer A."/>
            <person name="van der Graaf L."/>
            <person name="Wagenaar J."/>
        </authorList>
    </citation>
    <scope>NUCLEOTIDE SEQUENCE [LARGE SCALE GENOMIC DNA]</scope>
    <source>
        <strain evidence="6 7">19S00001</strain>
    </source>
</reference>